<protein>
    <submittedName>
        <fullName evidence="1">Uncharacterized protein</fullName>
    </submittedName>
</protein>
<dbReference type="Proteomes" id="UP000179099">
    <property type="component" value="Unassembled WGS sequence"/>
</dbReference>
<dbReference type="AlphaFoldDB" id="A0A1G2F6A6"/>
<comment type="caution">
    <text evidence="1">The sequence shown here is derived from an EMBL/GenBank/DDBJ whole genome shotgun (WGS) entry which is preliminary data.</text>
</comment>
<reference evidence="1 2" key="1">
    <citation type="journal article" date="2016" name="Nat. Commun.">
        <title>Thousands of microbial genomes shed light on interconnected biogeochemical processes in an aquifer system.</title>
        <authorList>
            <person name="Anantharaman K."/>
            <person name="Brown C.T."/>
            <person name="Hug L.A."/>
            <person name="Sharon I."/>
            <person name="Castelle C.J."/>
            <person name="Probst A.J."/>
            <person name="Thomas B.C."/>
            <person name="Singh A."/>
            <person name="Wilkins M.J."/>
            <person name="Karaoz U."/>
            <person name="Brodie E.L."/>
            <person name="Williams K.H."/>
            <person name="Hubbard S.S."/>
            <person name="Banfield J.F."/>
        </authorList>
    </citation>
    <scope>NUCLEOTIDE SEQUENCE [LARGE SCALE GENOMIC DNA]</scope>
</reference>
<sequence>MEHLDTFTNDVISAAAKHLGFGSETVEIIFKKRPLQVWEVDSRFIARLQKTKKSFPLDFKVYVRRGNDGVVQEWKFHTQKKPSRKVVKATQKLEDIKNK</sequence>
<accession>A0A1G2F6A6</accession>
<dbReference type="STRING" id="1801992.A2Y98_01585"/>
<dbReference type="EMBL" id="MHMW01000028">
    <property type="protein sequence ID" value="OGZ33606.1"/>
    <property type="molecule type" value="Genomic_DNA"/>
</dbReference>
<evidence type="ECO:0000313" key="1">
    <source>
        <dbReference type="EMBL" id="OGZ33606.1"/>
    </source>
</evidence>
<name>A0A1G2F6A6_9BACT</name>
<evidence type="ECO:0000313" key="2">
    <source>
        <dbReference type="Proteomes" id="UP000179099"/>
    </source>
</evidence>
<proteinExistence type="predicted"/>
<organism evidence="1 2">
    <name type="scientific">Candidatus Portnoybacteria bacterium RBG_19FT_COMBO_36_7</name>
    <dbReference type="NCBI Taxonomy" id="1801992"/>
    <lineage>
        <taxon>Bacteria</taxon>
        <taxon>Candidatus Portnoyibacteriota</taxon>
    </lineage>
</organism>
<gene>
    <name evidence="1" type="ORF">A2Y98_01585</name>
</gene>